<evidence type="ECO:0000313" key="3">
    <source>
        <dbReference type="EMBL" id="KAF4621259.1"/>
    </source>
</evidence>
<feature type="region of interest" description="Disordered" evidence="1">
    <location>
        <begin position="335"/>
        <end position="357"/>
    </location>
</feature>
<feature type="transmembrane region" description="Helical" evidence="2">
    <location>
        <begin position="272"/>
        <end position="295"/>
    </location>
</feature>
<sequence>MPSFPITVQDTSPLIRYSANWDYGDSQGDRYLDQYSMRTFMLCQNPGDAMTFKFYGTGATVYGARRVNHGSYSGQMDGGSSSTFNGKESPPVFGQAMYKVTAAPGDHEITMTNGDGYFDVDYITFNTTIGTEEDELIINTFQDNHPSFVYTPASSWRIPEDSGMYSGSSIHVTKDNAATARFTFRGNFTDGYSVQIDNVTTPVYSANKQVYKPQELLFFAGNLGVGEHTLQIQFSSAALGELAIDYATVYIGTASPNVVTIETSHSNTPRGVIAGLAVTSVVAFLATLACMYLMLRQRGMIRADRKPHPIPPEISVTPQPQGSITSFMTPLNASYTVGGQTPPSPSDTIASPISHGFSYQPQGKRHLGALQVPGASSMAEVDPPRYTTVL</sequence>
<dbReference type="EMBL" id="JAACJL010000015">
    <property type="protein sequence ID" value="KAF4621259.1"/>
    <property type="molecule type" value="Genomic_DNA"/>
</dbReference>
<dbReference type="AlphaFoldDB" id="A0A8H4R0T2"/>
<keyword evidence="2" id="KW-0472">Membrane</keyword>
<evidence type="ECO:0000256" key="2">
    <source>
        <dbReference type="SAM" id="Phobius"/>
    </source>
</evidence>
<keyword evidence="2" id="KW-0812">Transmembrane</keyword>
<organism evidence="3 4">
    <name type="scientific">Agrocybe pediades</name>
    <dbReference type="NCBI Taxonomy" id="84607"/>
    <lineage>
        <taxon>Eukaryota</taxon>
        <taxon>Fungi</taxon>
        <taxon>Dikarya</taxon>
        <taxon>Basidiomycota</taxon>
        <taxon>Agaricomycotina</taxon>
        <taxon>Agaricomycetes</taxon>
        <taxon>Agaricomycetidae</taxon>
        <taxon>Agaricales</taxon>
        <taxon>Agaricineae</taxon>
        <taxon>Strophariaceae</taxon>
        <taxon>Agrocybe</taxon>
    </lineage>
</organism>
<comment type="caution">
    <text evidence="3">The sequence shown here is derived from an EMBL/GenBank/DDBJ whole genome shotgun (WGS) entry which is preliminary data.</text>
</comment>
<reference evidence="3 4" key="1">
    <citation type="submission" date="2019-12" db="EMBL/GenBank/DDBJ databases">
        <authorList>
            <person name="Floudas D."/>
            <person name="Bentzer J."/>
            <person name="Ahren D."/>
            <person name="Johansson T."/>
            <person name="Persson P."/>
            <person name="Tunlid A."/>
        </authorList>
    </citation>
    <scope>NUCLEOTIDE SEQUENCE [LARGE SCALE GENOMIC DNA]</scope>
    <source>
        <strain evidence="3 4">CBS 102.39</strain>
    </source>
</reference>
<evidence type="ECO:0008006" key="5">
    <source>
        <dbReference type="Google" id="ProtNLM"/>
    </source>
</evidence>
<dbReference type="Proteomes" id="UP000521872">
    <property type="component" value="Unassembled WGS sequence"/>
</dbReference>
<name>A0A8H4R0T2_9AGAR</name>
<keyword evidence="2" id="KW-1133">Transmembrane helix</keyword>
<gene>
    <name evidence="3" type="ORF">D9613_000220</name>
</gene>
<evidence type="ECO:0000256" key="1">
    <source>
        <dbReference type="SAM" id="MobiDB-lite"/>
    </source>
</evidence>
<keyword evidence="4" id="KW-1185">Reference proteome</keyword>
<accession>A0A8H4R0T2</accession>
<proteinExistence type="predicted"/>
<dbReference type="Gene3D" id="2.60.120.260">
    <property type="entry name" value="Galactose-binding domain-like"/>
    <property type="match status" value="1"/>
</dbReference>
<evidence type="ECO:0000313" key="4">
    <source>
        <dbReference type="Proteomes" id="UP000521872"/>
    </source>
</evidence>
<protein>
    <recommendedName>
        <fullName evidence="5">Transmembrane protein</fullName>
    </recommendedName>
</protein>